<feature type="compositionally biased region" description="Low complexity" evidence="1">
    <location>
        <begin position="60"/>
        <end position="75"/>
    </location>
</feature>
<evidence type="ECO:0000313" key="2">
    <source>
        <dbReference type="EMBL" id="RNI17021.1"/>
    </source>
</evidence>
<evidence type="ECO:0000313" key="3">
    <source>
        <dbReference type="Proteomes" id="UP000271678"/>
    </source>
</evidence>
<organism evidence="2 3">
    <name type="scientific">Flexivirga caeni</name>
    <dbReference type="NCBI Taxonomy" id="2294115"/>
    <lineage>
        <taxon>Bacteria</taxon>
        <taxon>Bacillati</taxon>
        <taxon>Actinomycetota</taxon>
        <taxon>Actinomycetes</taxon>
        <taxon>Micrococcales</taxon>
        <taxon>Dermacoccaceae</taxon>
        <taxon>Flexivirga</taxon>
    </lineage>
</organism>
<feature type="compositionally biased region" description="Low complexity" evidence="1">
    <location>
        <begin position="20"/>
        <end position="39"/>
    </location>
</feature>
<dbReference type="AlphaFoldDB" id="A0A3M9LUP6"/>
<evidence type="ECO:0008006" key="4">
    <source>
        <dbReference type="Google" id="ProtNLM"/>
    </source>
</evidence>
<keyword evidence="3" id="KW-1185">Reference proteome</keyword>
<dbReference type="Pfam" id="PF13814">
    <property type="entry name" value="Replic_Relax"/>
    <property type="match status" value="1"/>
</dbReference>
<dbReference type="EMBL" id="RJJQ01000035">
    <property type="protein sequence ID" value="RNI17021.1"/>
    <property type="molecule type" value="Genomic_DNA"/>
</dbReference>
<feature type="region of interest" description="Disordered" evidence="1">
    <location>
        <begin position="1"/>
        <end position="75"/>
    </location>
</feature>
<name>A0A3M9LUP6_9MICO</name>
<dbReference type="Proteomes" id="UP000271678">
    <property type="component" value="Unassembled WGS sequence"/>
</dbReference>
<gene>
    <name evidence="2" type="ORF">EFY87_19715</name>
</gene>
<dbReference type="InterPro" id="IPR025855">
    <property type="entry name" value="Replic_Relax"/>
</dbReference>
<reference evidence="2 3" key="1">
    <citation type="submission" date="2018-11" db="EMBL/GenBank/DDBJ databases">
        <title>Draft genome of Simplicispira Flexivirga sp. BO-16.</title>
        <authorList>
            <person name="Im W.T."/>
        </authorList>
    </citation>
    <scope>NUCLEOTIDE SEQUENCE [LARGE SCALE GENOMIC DNA]</scope>
    <source>
        <strain evidence="2 3">BO-16</strain>
    </source>
</reference>
<protein>
    <recommendedName>
        <fullName evidence="4">Replication-relaxation</fullName>
    </recommendedName>
</protein>
<comment type="caution">
    <text evidence="2">The sequence shown here is derived from an EMBL/GenBank/DDBJ whole genome shotgun (WGS) entry which is preliminary data.</text>
</comment>
<evidence type="ECO:0000256" key="1">
    <source>
        <dbReference type="SAM" id="MobiDB-lite"/>
    </source>
</evidence>
<sequence>MTQPDTTGAGRIDGDKPVHAPSAAIPAAIPPDANAAPPSTQARAPRAGSTPTKYSAPFESKTPTAAGSAAAPDPTASKRRFVIGSKQLRNVAATLSDRDREVLLQISLHRYLRTHHVTALVFTDHASLDSAERITRRVLARLDRLGLIEAIEQRVGGIHGGASARIWRLRPAGARIITDGTSRVHTPPTTERFVDHCLAVADAHVDVRVLAAEEGTDDTIVRLEPDCWRRYLGSAGERCWLRPDLDAIITSHDAEGVLEDRWVIEVDMGNESLTTLHKKCAQYEAYRATGTEQAATDGVFPLVLWIMHGNHAERRATQLRERIERSPKLTTKLFRVVTDEHVLDVLRSGGQS</sequence>
<proteinExistence type="predicted"/>
<accession>A0A3M9LUP6</accession>